<dbReference type="EMBL" id="JAERRB010000018">
    <property type="protein sequence ID" value="MBL0745666.1"/>
    <property type="molecule type" value="Genomic_DNA"/>
</dbReference>
<gene>
    <name evidence="10" type="ORF">JI741_30820</name>
</gene>
<feature type="domain" description="ABC3 transporter permease C-terminal" evidence="8">
    <location>
        <begin position="705"/>
        <end position="817"/>
    </location>
</feature>
<feature type="transmembrane region" description="Helical" evidence="7">
    <location>
        <begin position="357"/>
        <end position="387"/>
    </location>
</feature>
<evidence type="ECO:0000256" key="4">
    <source>
        <dbReference type="ARBA" id="ARBA00022989"/>
    </source>
</evidence>
<evidence type="ECO:0000313" key="10">
    <source>
        <dbReference type="EMBL" id="MBL0745666.1"/>
    </source>
</evidence>
<feature type="domain" description="MacB-like periplasmic core" evidence="9">
    <location>
        <begin position="20"/>
        <end position="262"/>
    </location>
</feature>
<evidence type="ECO:0000256" key="1">
    <source>
        <dbReference type="ARBA" id="ARBA00004651"/>
    </source>
</evidence>
<dbReference type="PANTHER" id="PTHR30572">
    <property type="entry name" value="MEMBRANE COMPONENT OF TRANSPORTER-RELATED"/>
    <property type="match status" value="1"/>
</dbReference>
<evidence type="ECO:0000256" key="7">
    <source>
        <dbReference type="SAM" id="Phobius"/>
    </source>
</evidence>
<reference evidence="10 11" key="1">
    <citation type="submission" date="2021-01" db="EMBL/GenBank/DDBJ databases">
        <title>Chryseolinea sp. Jin1 Genome sequencing and assembly.</title>
        <authorList>
            <person name="Kim I."/>
        </authorList>
    </citation>
    <scope>NUCLEOTIDE SEQUENCE [LARGE SCALE GENOMIC DNA]</scope>
    <source>
        <strain evidence="10 11">Jin1</strain>
    </source>
</reference>
<sequence>MLKNFLLITVRAFRRNVIFSLINVVGLAIGIATSSLIYLYVFDELTYDTVHPRHNALYSLGGSVTDKNGNRDSFGAVPGGYPRELKAKFGNVKSYTRLLITGFPHSIHDKQTDKIILNQDGDLYWVEQSLGDILYVKMTSGTDVSKALEHINSMIISQSAAKTLFGDQSPIDKLLTIKHPFSTFGKEVEYQVTGVFEDYPANTFFRPKYLLNMNGLKTTYESSGTNFAESMDGNTLAGNFFFTFLYMPDGAPIDAMNEELKRLSLITQESDSAFRAEGNKIGSVIRPFDDMHFDSQINWAVFEAPGNLQTVYTLSVIGVLILVIASINYMNLATARAGTRGKEVGLRKTLGSRRRDIAFQFILESALNTALSLVLALILIVLALPYFNQIADKHFDVLSLFNIRFVLGLLGIVLVVTVLGGSYPAFYLSGFRPTEVLKGKVVGKGSELLRRALVTFQFAAAVILSVSSIIILGQMDFIQQSKLNENGQHILSVRFGTVAPNEKYPSLKNELLRDKDLAYVTMSNHLPRHDYFGGMDNTFRFSEIDDKEYVWARMSTDFDFCKAFNLQLVAGRDFDNNIPSDSNTVLLNEKAVKILNRTNENILGMQVDNVFLKTRSTVIGVVKDFPFQSAYHAINPLVISPRLRMQDRILYVRLPEKGVAEKIRAIEATWKKVLPGVGFDYWFIDDEFRKLYKKENQVSGLAKWFSLLSLCITILGLYGFSSFMAEQKTREIGIRKSLGASSAQIVVLLITTFLKMFVIAVLIALPVTWYFSQQWLNTFTFRIGLTAMPFVVGAGLVFLLMLFTVSYELFKASKANPIKALKHE</sequence>
<evidence type="ECO:0000256" key="3">
    <source>
        <dbReference type="ARBA" id="ARBA00022692"/>
    </source>
</evidence>
<feature type="domain" description="MacB-like periplasmic core" evidence="9">
    <location>
        <begin position="465"/>
        <end position="664"/>
    </location>
</feature>
<accession>A0ABS1L1R9</accession>
<keyword evidence="5 7" id="KW-0472">Membrane</keyword>
<dbReference type="PANTHER" id="PTHR30572:SF4">
    <property type="entry name" value="ABC TRANSPORTER PERMEASE YTRF"/>
    <property type="match status" value="1"/>
</dbReference>
<dbReference type="Pfam" id="PF02687">
    <property type="entry name" value="FtsX"/>
    <property type="match status" value="2"/>
</dbReference>
<dbReference type="RefSeq" id="WP_202016216.1">
    <property type="nucleotide sequence ID" value="NZ_JAERRB010000018.1"/>
</dbReference>
<keyword evidence="4 7" id="KW-1133">Transmembrane helix</keyword>
<dbReference type="InterPro" id="IPR003838">
    <property type="entry name" value="ABC3_permease_C"/>
</dbReference>
<dbReference type="Proteomes" id="UP000613030">
    <property type="component" value="Unassembled WGS sequence"/>
</dbReference>
<comment type="caution">
    <text evidence="10">The sequence shown here is derived from an EMBL/GenBank/DDBJ whole genome shotgun (WGS) entry which is preliminary data.</text>
</comment>
<feature type="transmembrane region" description="Helical" evidence="7">
    <location>
        <begin position="746"/>
        <end position="771"/>
    </location>
</feature>
<dbReference type="Pfam" id="PF12704">
    <property type="entry name" value="MacB_PCD"/>
    <property type="match status" value="2"/>
</dbReference>
<keyword evidence="3 7" id="KW-0812">Transmembrane</keyword>
<evidence type="ECO:0000313" key="11">
    <source>
        <dbReference type="Proteomes" id="UP000613030"/>
    </source>
</evidence>
<organism evidence="10 11">
    <name type="scientific">Chryseolinea lacunae</name>
    <dbReference type="NCBI Taxonomy" id="2801331"/>
    <lineage>
        <taxon>Bacteria</taxon>
        <taxon>Pseudomonadati</taxon>
        <taxon>Bacteroidota</taxon>
        <taxon>Cytophagia</taxon>
        <taxon>Cytophagales</taxon>
        <taxon>Fulvivirgaceae</taxon>
        <taxon>Chryseolinea</taxon>
    </lineage>
</organism>
<keyword evidence="11" id="KW-1185">Reference proteome</keyword>
<protein>
    <submittedName>
        <fullName evidence="10">ABC transporter permease</fullName>
    </submittedName>
</protein>
<evidence type="ECO:0000259" key="9">
    <source>
        <dbReference type="Pfam" id="PF12704"/>
    </source>
</evidence>
<feature type="transmembrane region" description="Helical" evidence="7">
    <location>
        <begin position="704"/>
        <end position="725"/>
    </location>
</feature>
<dbReference type="InterPro" id="IPR025857">
    <property type="entry name" value="MacB_PCD"/>
</dbReference>
<comment type="subcellular location">
    <subcellularLocation>
        <location evidence="1">Cell membrane</location>
        <topology evidence="1">Multi-pass membrane protein</topology>
    </subcellularLocation>
</comment>
<dbReference type="InterPro" id="IPR050250">
    <property type="entry name" value="Macrolide_Exporter_MacB"/>
</dbReference>
<feature type="domain" description="ABC3 transporter permease C-terminal" evidence="8">
    <location>
        <begin position="316"/>
        <end position="429"/>
    </location>
</feature>
<name>A0ABS1L1R9_9BACT</name>
<proteinExistence type="inferred from homology"/>
<keyword evidence="2" id="KW-1003">Cell membrane</keyword>
<evidence type="ECO:0000256" key="6">
    <source>
        <dbReference type="ARBA" id="ARBA00038076"/>
    </source>
</evidence>
<comment type="similarity">
    <text evidence="6">Belongs to the ABC-4 integral membrane protein family.</text>
</comment>
<evidence type="ECO:0000259" key="8">
    <source>
        <dbReference type="Pfam" id="PF02687"/>
    </source>
</evidence>
<feature type="transmembrane region" description="Helical" evidence="7">
    <location>
        <begin position="783"/>
        <end position="805"/>
    </location>
</feature>
<feature type="transmembrane region" description="Helical" evidence="7">
    <location>
        <begin position="21"/>
        <end position="41"/>
    </location>
</feature>
<feature type="transmembrane region" description="Helical" evidence="7">
    <location>
        <begin position="452"/>
        <end position="473"/>
    </location>
</feature>
<evidence type="ECO:0000256" key="5">
    <source>
        <dbReference type="ARBA" id="ARBA00023136"/>
    </source>
</evidence>
<feature type="transmembrane region" description="Helical" evidence="7">
    <location>
        <begin position="311"/>
        <end position="332"/>
    </location>
</feature>
<feature type="transmembrane region" description="Helical" evidence="7">
    <location>
        <begin position="407"/>
        <end position="431"/>
    </location>
</feature>
<evidence type="ECO:0000256" key="2">
    <source>
        <dbReference type="ARBA" id="ARBA00022475"/>
    </source>
</evidence>